<gene>
    <name evidence="3" type="ORF">ACFQGD_16300</name>
</gene>
<evidence type="ECO:0000259" key="2">
    <source>
        <dbReference type="Pfam" id="PF08924"/>
    </source>
</evidence>
<dbReference type="InterPro" id="IPR015020">
    <property type="entry name" value="Rv2525c-like_Glyco_Hydro-like"/>
</dbReference>
<feature type="signal peptide" evidence="1">
    <location>
        <begin position="1"/>
        <end position="28"/>
    </location>
</feature>
<accession>A0ABW2C1B8</accession>
<dbReference type="EMBL" id="JBHSXX010000001">
    <property type="protein sequence ID" value="MFC6868703.1"/>
    <property type="molecule type" value="Genomic_DNA"/>
</dbReference>
<dbReference type="SUPFAM" id="SSF51445">
    <property type="entry name" value="(Trans)glycosidases"/>
    <property type="match status" value="1"/>
</dbReference>
<protein>
    <submittedName>
        <fullName evidence="3">Glycoside hydrolase domain-containing protein</fullName>
    </submittedName>
</protein>
<evidence type="ECO:0000313" key="4">
    <source>
        <dbReference type="Proteomes" id="UP001596337"/>
    </source>
</evidence>
<keyword evidence="1" id="KW-0732">Signal</keyword>
<dbReference type="RefSeq" id="WP_345390704.1">
    <property type="nucleotide sequence ID" value="NZ_BAABLA010000005.1"/>
</dbReference>
<organism evidence="3 4">
    <name type="scientific">Haloechinothrix salitolerans</name>
    <dbReference type="NCBI Taxonomy" id="926830"/>
    <lineage>
        <taxon>Bacteria</taxon>
        <taxon>Bacillati</taxon>
        <taxon>Actinomycetota</taxon>
        <taxon>Actinomycetes</taxon>
        <taxon>Pseudonocardiales</taxon>
        <taxon>Pseudonocardiaceae</taxon>
        <taxon>Haloechinothrix</taxon>
    </lineage>
</organism>
<sequence>MNRARRAVTTVAALALGATLATAPAASAEPATTVRYPKPATTTPLVGLAFDTCTAPAAEQMRAWRSSPYRGVGVYIGGPNRTCDQPELTQRWVNQVSRMPWRIIPIYMGRQAPCTFRGPGSVNIAPRRAAEQGTASAADAIKQARSIGLKPGSAIYGDMEHYDPNRPRCRDAVLRYLTGWTKELHRNGYLSGVYAHLYSGAKHLSEAYHSTSYARPDALWIARWDGDSSLRDWQDIPNNQWARGQRGKQYRGDHDETHGGVTLNIDSDRFNAPVATVSRAFRVTSSTPLNARSGPAPNYPVVRTHAPGSKIWVRCQLPGSRVASTNVWDKLGAGTYVTDYYVSTRSQTSYSWPIPKCLLPYQVTAKRFVNKRAGPGTGYRIVGTLPAGALARVSCQRIGQRIGSTRVWNKLGDGSWVTDYLIATPDTDGFSWPIPRC</sequence>
<dbReference type="GO" id="GO:0016787">
    <property type="term" value="F:hydrolase activity"/>
    <property type="evidence" value="ECO:0007669"/>
    <property type="project" value="UniProtKB-KW"/>
</dbReference>
<evidence type="ECO:0000256" key="1">
    <source>
        <dbReference type="SAM" id="SignalP"/>
    </source>
</evidence>
<name>A0ABW2C1B8_9PSEU</name>
<feature type="domain" description="Rv2525c-like glycoside hydrolase-like" evidence="2">
    <location>
        <begin position="63"/>
        <end position="269"/>
    </location>
</feature>
<comment type="caution">
    <text evidence="3">The sequence shown here is derived from an EMBL/GenBank/DDBJ whole genome shotgun (WGS) entry which is preliminary data.</text>
</comment>
<dbReference type="Proteomes" id="UP001596337">
    <property type="component" value="Unassembled WGS sequence"/>
</dbReference>
<proteinExistence type="predicted"/>
<dbReference type="InterPro" id="IPR017853">
    <property type="entry name" value="GH"/>
</dbReference>
<feature type="chain" id="PRO_5046360868" evidence="1">
    <location>
        <begin position="29"/>
        <end position="437"/>
    </location>
</feature>
<keyword evidence="4" id="KW-1185">Reference proteome</keyword>
<keyword evidence="3" id="KW-0378">Hydrolase</keyword>
<reference evidence="4" key="1">
    <citation type="journal article" date="2019" name="Int. J. Syst. Evol. Microbiol.">
        <title>The Global Catalogue of Microorganisms (GCM) 10K type strain sequencing project: providing services to taxonomists for standard genome sequencing and annotation.</title>
        <authorList>
            <consortium name="The Broad Institute Genomics Platform"/>
            <consortium name="The Broad Institute Genome Sequencing Center for Infectious Disease"/>
            <person name="Wu L."/>
            <person name="Ma J."/>
        </authorList>
    </citation>
    <scope>NUCLEOTIDE SEQUENCE [LARGE SCALE GENOMIC DNA]</scope>
    <source>
        <strain evidence="4">KCTC 32255</strain>
    </source>
</reference>
<evidence type="ECO:0000313" key="3">
    <source>
        <dbReference type="EMBL" id="MFC6868703.1"/>
    </source>
</evidence>
<dbReference type="Pfam" id="PF08924">
    <property type="entry name" value="Rv2525c_GlyHyd-like"/>
    <property type="match status" value="1"/>
</dbReference>
<dbReference type="Gene3D" id="3.20.20.80">
    <property type="entry name" value="Glycosidases"/>
    <property type="match status" value="1"/>
</dbReference>